<dbReference type="AlphaFoldDB" id="A0A9D2VZ40"/>
<reference evidence="2" key="2">
    <citation type="submission" date="2021-09" db="EMBL/GenBank/DDBJ databases">
        <authorList>
            <person name="Gilroy R."/>
        </authorList>
    </citation>
    <scope>NUCLEOTIDE SEQUENCE</scope>
    <source>
        <strain evidence="2">USAMLcec4-12693</strain>
    </source>
</reference>
<evidence type="ECO:0000259" key="1">
    <source>
        <dbReference type="PROSITE" id="PS50206"/>
    </source>
</evidence>
<feature type="domain" description="Rhodanese" evidence="1">
    <location>
        <begin position="21"/>
        <end position="96"/>
    </location>
</feature>
<comment type="caution">
    <text evidence="2">The sequence shown here is derived from an EMBL/GenBank/DDBJ whole genome shotgun (WGS) entry which is preliminary data.</text>
</comment>
<dbReference type="SMART" id="SM00450">
    <property type="entry name" value="RHOD"/>
    <property type="match status" value="1"/>
</dbReference>
<reference evidence="2" key="1">
    <citation type="journal article" date="2021" name="PeerJ">
        <title>Extensive microbial diversity within the chicken gut microbiome revealed by metagenomics and culture.</title>
        <authorList>
            <person name="Gilroy R."/>
            <person name="Ravi A."/>
            <person name="Getino M."/>
            <person name="Pursley I."/>
            <person name="Horton D.L."/>
            <person name="Alikhan N.F."/>
            <person name="Baker D."/>
            <person name="Gharbi K."/>
            <person name="Hall N."/>
            <person name="Watson M."/>
            <person name="Adriaenssens E.M."/>
            <person name="Foster-Nyarko E."/>
            <person name="Jarju S."/>
            <person name="Secka A."/>
            <person name="Antonio M."/>
            <person name="Oren A."/>
            <person name="Chaudhuri R.R."/>
            <person name="La Ragione R."/>
            <person name="Hildebrand F."/>
            <person name="Pallen M.J."/>
        </authorList>
    </citation>
    <scope>NUCLEOTIDE SEQUENCE</scope>
    <source>
        <strain evidence="2">USAMLcec4-12693</strain>
    </source>
</reference>
<dbReference type="CDD" id="cd00158">
    <property type="entry name" value="RHOD"/>
    <property type="match status" value="1"/>
</dbReference>
<dbReference type="PANTHER" id="PTHR43031:SF1">
    <property type="entry name" value="PYRIDINE NUCLEOTIDE-DISULPHIDE OXIDOREDUCTASE"/>
    <property type="match status" value="1"/>
</dbReference>
<name>A0A9D2VZ40_9FIRM</name>
<sequence>MRLFSKGPEKSIQEYISEAEKRKGSIFLDVRTPEEYKEGHIEGSINLPLHELKKIGSVIPDQEAPVYVYCLSGARSRRSAALMGHMGYLDVTDMGGLLGQKVKLVR</sequence>
<dbReference type="Proteomes" id="UP000813420">
    <property type="component" value="Unassembled WGS sequence"/>
</dbReference>
<dbReference type="Gene3D" id="3.40.250.10">
    <property type="entry name" value="Rhodanese-like domain"/>
    <property type="match status" value="1"/>
</dbReference>
<dbReference type="Pfam" id="PF00581">
    <property type="entry name" value="Rhodanese"/>
    <property type="match status" value="1"/>
</dbReference>
<gene>
    <name evidence="2" type="ORF">K8V39_08950</name>
</gene>
<protein>
    <submittedName>
        <fullName evidence="2">Rhodanese-like domain-containing protein</fullName>
    </submittedName>
</protein>
<proteinExistence type="predicted"/>
<dbReference type="InterPro" id="IPR036873">
    <property type="entry name" value="Rhodanese-like_dom_sf"/>
</dbReference>
<organism evidence="2 3">
    <name type="scientific">Merdimonas faecis</name>
    <dbReference type="NCBI Taxonomy" id="1653435"/>
    <lineage>
        <taxon>Bacteria</taxon>
        <taxon>Bacillati</taxon>
        <taxon>Bacillota</taxon>
        <taxon>Clostridia</taxon>
        <taxon>Lachnospirales</taxon>
        <taxon>Lachnospiraceae</taxon>
        <taxon>Merdimonas</taxon>
    </lineage>
</organism>
<evidence type="ECO:0000313" key="2">
    <source>
        <dbReference type="EMBL" id="HJH50378.1"/>
    </source>
</evidence>
<dbReference type="EMBL" id="DYXE01000078">
    <property type="protein sequence ID" value="HJH50378.1"/>
    <property type="molecule type" value="Genomic_DNA"/>
</dbReference>
<dbReference type="InterPro" id="IPR001763">
    <property type="entry name" value="Rhodanese-like_dom"/>
</dbReference>
<dbReference type="PANTHER" id="PTHR43031">
    <property type="entry name" value="FAD-DEPENDENT OXIDOREDUCTASE"/>
    <property type="match status" value="1"/>
</dbReference>
<evidence type="ECO:0000313" key="3">
    <source>
        <dbReference type="Proteomes" id="UP000813420"/>
    </source>
</evidence>
<dbReference type="SUPFAM" id="SSF52821">
    <property type="entry name" value="Rhodanese/Cell cycle control phosphatase"/>
    <property type="match status" value="1"/>
</dbReference>
<dbReference type="RefSeq" id="WP_277272319.1">
    <property type="nucleotide sequence ID" value="NZ_DYXE01000078.1"/>
</dbReference>
<dbReference type="InterPro" id="IPR050229">
    <property type="entry name" value="GlpE_sulfurtransferase"/>
</dbReference>
<dbReference type="PROSITE" id="PS50206">
    <property type="entry name" value="RHODANESE_3"/>
    <property type="match status" value="1"/>
</dbReference>
<accession>A0A9D2VZ40</accession>